<keyword evidence="2" id="KW-1133">Transmembrane helix</keyword>
<dbReference type="AlphaFoldDB" id="A0A2I1G4V4"/>
<keyword evidence="2" id="KW-0812">Transmembrane</keyword>
<dbReference type="VEuPathDB" id="FungiDB:FUN_021028"/>
<evidence type="ECO:0000256" key="1">
    <source>
        <dbReference type="SAM" id="Coils"/>
    </source>
</evidence>
<feature type="coiled-coil region" evidence="1">
    <location>
        <begin position="428"/>
        <end position="455"/>
    </location>
</feature>
<organism evidence="3 4">
    <name type="scientific">Rhizophagus irregularis</name>
    <dbReference type="NCBI Taxonomy" id="588596"/>
    <lineage>
        <taxon>Eukaryota</taxon>
        <taxon>Fungi</taxon>
        <taxon>Fungi incertae sedis</taxon>
        <taxon>Mucoromycota</taxon>
        <taxon>Glomeromycotina</taxon>
        <taxon>Glomeromycetes</taxon>
        <taxon>Glomerales</taxon>
        <taxon>Glomeraceae</taxon>
        <taxon>Rhizophagus</taxon>
    </lineage>
</organism>
<proteinExistence type="predicted"/>
<sequence length="492" mass="57503">MIYIEKDIALTIKGRIVNDEKDQKVYKPYMTSENIYLRNEIVSKDKITDLYVKKSSEMKIDSVMDDMVFNSMKWIEFIMEKSDAYDIIKNFVLGKMKQFVDKEVVLQIGGIEVDKFNFEGKIVSVKNERKIYIVALIIAVIMLLCNIVIDLRTDLKIALWLLSYSEMGSTRRELDDGHSGYDARSETTSIKKRVKNKESIAEIKLKMDNLIVDEYSQCWNNVPIEGAFRSWFKGLSNNITKIDVILLDYVKDCFIEANGANIFIYWKESFRLINNEVTTSKNVTSRNDASIRTWRVKNFLKLLPTYETLWKRAVWGIPSTKYPRCTIEDETWEHIWICMKNNGVTEMALLKKSINKVLSDDLNVNEAAKQRPEFEEQILDTGSEKSLLRLVLDEYLTNIQKLIWMERCKETIELEKQMGIFKDLKRKKKRVKDSSDEGERDLDNIEKQKKNKKIKNILKIDLAEKTEDDVFRLGNSDRFKIANQVIGNLVNT</sequence>
<evidence type="ECO:0000256" key="2">
    <source>
        <dbReference type="SAM" id="Phobius"/>
    </source>
</evidence>
<gene>
    <name evidence="3" type="ORF">RhiirA4_455216</name>
</gene>
<dbReference type="Proteomes" id="UP000234323">
    <property type="component" value="Unassembled WGS sequence"/>
</dbReference>
<protein>
    <submittedName>
        <fullName evidence="3">Uncharacterized protein</fullName>
    </submittedName>
</protein>
<comment type="caution">
    <text evidence="3">The sequence shown here is derived from an EMBL/GenBank/DDBJ whole genome shotgun (WGS) entry which is preliminary data.</text>
</comment>
<keyword evidence="4" id="KW-1185">Reference proteome</keyword>
<dbReference type="VEuPathDB" id="FungiDB:RhiirFUN_010308"/>
<dbReference type="VEuPathDB" id="FungiDB:RhiirA1_475113"/>
<reference evidence="3 4" key="1">
    <citation type="submission" date="2015-10" db="EMBL/GenBank/DDBJ databases">
        <title>Genome analyses suggest a sexual origin of heterokaryosis in a supposedly ancient asexual fungus.</title>
        <authorList>
            <person name="Ropars J."/>
            <person name="Sedzielewska K."/>
            <person name="Noel J."/>
            <person name="Charron P."/>
            <person name="Farinelli L."/>
            <person name="Marton T."/>
            <person name="Kruger M."/>
            <person name="Pelin A."/>
            <person name="Brachmann A."/>
            <person name="Corradi N."/>
        </authorList>
    </citation>
    <scope>NUCLEOTIDE SEQUENCE [LARGE SCALE GENOMIC DNA]</scope>
    <source>
        <strain evidence="3 4">A4</strain>
    </source>
</reference>
<feature type="transmembrane region" description="Helical" evidence="2">
    <location>
        <begin position="131"/>
        <end position="149"/>
    </location>
</feature>
<name>A0A2I1G4V4_9GLOM</name>
<evidence type="ECO:0000313" key="3">
    <source>
        <dbReference type="EMBL" id="PKY41601.1"/>
    </source>
</evidence>
<dbReference type="EMBL" id="LLXI01000157">
    <property type="protein sequence ID" value="PKY41601.1"/>
    <property type="molecule type" value="Genomic_DNA"/>
</dbReference>
<accession>A0A2I1G4V4</accession>
<keyword evidence="1" id="KW-0175">Coiled coil</keyword>
<keyword evidence="2" id="KW-0472">Membrane</keyword>
<evidence type="ECO:0000313" key="4">
    <source>
        <dbReference type="Proteomes" id="UP000234323"/>
    </source>
</evidence>